<dbReference type="EMBL" id="JAULSW010000002">
    <property type="protein sequence ID" value="KAK3389945.1"/>
    <property type="molecule type" value="Genomic_DNA"/>
</dbReference>
<dbReference type="InterPro" id="IPR008949">
    <property type="entry name" value="Isoprenoid_synthase_dom_sf"/>
</dbReference>
<evidence type="ECO:0000313" key="1">
    <source>
        <dbReference type="EMBL" id="KAK3389945.1"/>
    </source>
</evidence>
<keyword evidence="2" id="KW-1185">Reference proteome</keyword>
<reference evidence="1" key="1">
    <citation type="journal article" date="2023" name="Mol. Phylogenet. Evol.">
        <title>Genome-scale phylogeny and comparative genomics of the fungal order Sordariales.</title>
        <authorList>
            <person name="Hensen N."/>
            <person name="Bonometti L."/>
            <person name="Westerberg I."/>
            <person name="Brannstrom I.O."/>
            <person name="Guillou S."/>
            <person name="Cros-Aarteil S."/>
            <person name="Calhoun S."/>
            <person name="Haridas S."/>
            <person name="Kuo A."/>
            <person name="Mondo S."/>
            <person name="Pangilinan J."/>
            <person name="Riley R."/>
            <person name="LaButti K."/>
            <person name="Andreopoulos B."/>
            <person name="Lipzen A."/>
            <person name="Chen C."/>
            <person name="Yan M."/>
            <person name="Daum C."/>
            <person name="Ng V."/>
            <person name="Clum A."/>
            <person name="Steindorff A."/>
            <person name="Ohm R.A."/>
            <person name="Martin F."/>
            <person name="Silar P."/>
            <person name="Natvig D.O."/>
            <person name="Lalanne C."/>
            <person name="Gautier V."/>
            <person name="Ament-Velasquez S.L."/>
            <person name="Kruys A."/>
            <person name="Hutchinson M.I."/>
            <person name="Powell A.J."/>
            <person name="Barry K."/>
            <person name="Miller A.N."/>
            <person name="Grigoriev I.V."/>
            <person name="Debuchy R."/>
            <person name="Gladieux P."/>
            <person name="Hiltunen Thoren M."/>
            <person name="Johannesson H."/>
        </authorList>
    </citation>
    <scope>NUCLEOTIDE SEQUENCE</scope>
    <source>
        <strain evidence="1">CBS 232.78</strain>
    </source>
</reference>
<sequence>MTPRFSSVVGPSLYTDQTYGLCDGLEVRLHNDNVLDDLGVLMAQKDWRDSVGPLQKRMHTSMSRASNIMISMTLGAYMKAEETLEAGRENGAEEILVMGDNCGAQQSSTFLRGQHRQLLVKGIQKMLAIDPVNARRIMIALNDRAEVASNRNCTSCVHFKSLEEYVTFRVDEDIGMK</sequence>
<name>A0AAE0NYE1_9PEZI</name>
<gene>
    <name evidence="1" type="ORF">B0H63DRAFT_519182</name>
</gene>
<protein>
    <submittedName>
        <fullName evidence="1">Uncharacterized protein</fullName>
    </submittedName>
</protein>
<accession>A0AAE0NYE1</accession>
<evidence type="ECO:0000313" key="2">
    <source>
        <dbReference type="Proteomes" id="UP001285441"/>
    </source>
</evidence>
<reference evidence="1" key="2">
    <citation type="submission" date="2023-06" db="EMBL/GenBank/DDBJ databases">
        <authorList>
            <consortium name="Lawrence Berkeley National Laboratory"/>
            <person name="Haridas S."/>
            <person name="Hensen N."/>
            <person name="Bonometti L."/>
            <person name="Westerberg I."/>
            <person name="Brannstrom I.O."/>
            <person name="Guillou S."/>
            <person name="Cros-Aarteil S."/>
            <person name="Calhoun S."/>
            <person name="Kuo A."/>
            <person name="Mondo S."/>
            <person name="Pangilinan J."/>
            <person name="Riley R."/>
            <person name="LaButti K."/>
            <person name="Andreopoulos B."/>
            <person name="Lipzen A."/>
            <person name="Chen C."/>
            <person name="Yanf M."/>
            <person name="Daum C."/>
            <person name="Ng V."/>
            <person name="Clum A."/>
            <person name="Steindorff A."/>
            <person name="Ohm R."/>
            <person name="Martin F."/>
            <person name="Silar P."/>
            <person name="Natvig D."/>
            <person name="Lalanne C."/>
            <person name="Gautier V."/>
            <person name="Ament-velasquez S.L."/>
            <person name="Kruys A."/>
            <person name="Hutchinson M.I."/>
            <person name="Powell A.J."/>
            <person name="Barry K."/>
            <person name="Miller A.N."/>
            <person name="Grigoriev I.V."/>
            <person name="Debuchy R."/>
            <person name="Gladieux P."/>
            <person name="Thoren M.H."/>
            <person name="Johannesson H."/>
        </authorList>
    </citation>
    <scope>NUCLEOTIDE SEQUENCE</scope>
    <source>
        <strain evidence="1">CBS 232.78</strain>
    </source>
</reference>
<organism evidence="1 2">
    <name type="scientific">Podospora didyma</name>
    <dbReference type="NCBI Taxonomy" id="330526"/>
    <lineage>
        <taxon>Eukaryota</taxon>
        <taxon>Fungi</taxon>
        <taxon>Dikarya</taxon>
        <taxon>Ascomycota</taxon>
        <taxon>Pezizomycotina</taxon>
        <taxon>Sordariomycetes</taxon>
        <taxon>Sordariomycetidae</taxon>
        <taxon>Sordariales</taxon>
        <taxon>Podosporaceae</taxon>
        <taxon>Podospora</taxon>
    </lineage>
</organism>
<proteinExistence type="predicted"/>
<dbReference type="AlphaFoldDB" id="A0AAE0NYE1"/>
<dbReference type="Proteomes" id="UP001285441">
    <property type="component" value="Unassembled WGS sequence"/>
</dbReference>
<comment type="caution">
    <text evidence="1">The sequence shown here is derived from an EMBL/GenBank/DDBJ whole genome shotgun (WGS) entry which is preliminary data.</text>
</comment>
<dbReference type="Gene3D" id="1.10.600.10">
    <property type="entry name" value="Farnesyl Diphosphate Synthase"/>
    <property type="match status" value="1"/>
</dbReference>